<gene>
    <name evidence="3" type="ORF">HFQ381_LOCUS31122</name>
    <name evidence="2" type="ORF">UJA718_LOCUS29369</name>
</gene>
<evidence type="ECO:0000313" key="5">
    <source>
        <dbReference type="Proteomes" id="UP000663873"/>
    </source>
</evidence>
<organism evidence="3 4">
    <name type="scientific">Rotaria socialis</name>
    <dbReference type="NCBI Taxonomy" id="392032"/>
    <lineage>
        <taxon>Eukaryota</taxon>
        <taxon>Metazoa</taxon>
        <taxon>Spiralia</taxon>
        <taxon>Gnathifera</taxon>
        <taxon>Rotifera</taxon>
        <taxon>Eurotatoria</taxon>
        <taxon>Bdelloidea</taxon>
        <taxon>Philodinida</taxon>
        <taxon>Philodinidae</taxon>
        <taxon>Rotaria</taxon>
    </lineage>
</organism>
<evidence type="ECO:0000256" key="1">
    <source>
        <dbReference type="SAM" id="MobiDB-lite"/>
    </source>
</evidence>
<proteinExistence type="predicted"/>
<feature type="region of interest" description="Disordered" evidence="1">
    <location>
        <begin position="1"/>
        <end position="36"/>
    </location>
</feature>
<comment type="caution">
    <text evidence="3">The sequence shown here is derived from an EMBL/GenBank/DDBJ whole genome shotgun (WGS) entry which is preliminary data.</text>
</comment>
<dbReference type="Proteomes" id="UP000663873">
    <property type="component" value="Unassembled WGS sequence"/>
</dbReference>
<dbReference type="EMBL" id="CAJOBO010006035">
    <property type="protein sequence ID" value="CAF4555369.1"/>
    <property type="molecule type" value="Genomic_DNA"/>
</dbReference>
<evidence type="ECO:0000313" key="4">
    <source>
        <dbReference type="Proteomes" id="UP000663851"/>
    </source>
</evidence>
<dbReference type="Proteomes" id="UP000663851">
    <property type="component" value="Unassembled WGS sequence"/>
</dbReference>
<sequence length="51" mass="5793">MFKSSYSSQSSHHQSSRSERSASSLQGSTSPVDKPHRLHLYDSIYPLFHVD</sequence>
<dbReference type="EMBL" id="CAJOBP010009361">
    <property type="protein sequence ID" value="CAF4551124.1"/>
    <property type="molecule type" value="Genomic_DNA"/>
</dbReference>
<name>A0A820Z050_9BILA</name>
<protein>
    <submittedName>
        <fullName evidence="3">Uncharacterized protein</fullName>
    </submittedName>
</protein>
<evidence type="ECO:0000313" key="2">
    <source>
        <dbReference type="EMBL" id="CAF4551124.1"/>
    </source>
</evidence>
<feature type="compositionally biased region" description="Low complexity" evidence="1">
    <location>
        <begin position="1"/>
        <end position="13"/>
    </location>
</feature>
<accession>A0A820Z050</accession>
<dbReference type="AlphaFoldDB" id="A0A820Z050"/>
<keyword evidence="5" id="KW-1185">Reference proteome</keyword>
<evidence type="ECO:0000313" key="3">
    <source>
        <dbReference type="EMBL" id="CAF4555369.1"/>
    </source>
</evidence>
<reference evidence="3" key="1">
    <citation type="submission" date="2021-02" db="EMBL/GenBank/DDBJ databases">
        <authorList>
            <person name="Nowell W R."/>
        </authorList>
    </citation>
    <scope>NUCLEOTIDE SEQUENCE</scope>
</reference>
<feature type="non-terminal residue" evidence="3">
    <location>
        <position position="51"/>
    </location>
</feature>